<evidence type="ECO:0000256" key="2">
    <source>
        <dbReference type="ARBA" id="ARBA00022527"/>
    </source>
</evidence>
<evidence type="ECO:0000256" key="9">
    <source>
        <dbReference type="SAM" id="Phobius"/>
    </source>
</evidence>
<dbReference type="Proteomes" id="UP000547458">
    <property type="component" value="Unassembled WGS sequence"/>
</dbReference>
<feature type="region of interest" description="Disordered" evidence="8">
    <location>
        <begin position="1"/>
        <end position="29"/>
    </location>
</feature>
<dbReference type="PANTHER" id="PTHR43289">
    <property type="entry name" value="MITOGEN-ACTIVATED PROTEIN KINASE KINASE KINASE 20-RELATED"/>
    <property type="match status" value="1"/>
</dbReference>
<evidence type="ECO:0000259" key="10">
    <source>
        <dbReference type="PROSITE" id="PS50011"/>
    </source>
</evidence>
<dbReference type="EC" id="2.7.11.1" evidence="1"/>
<evidence type="ECO:0000313" key="11">
    <source>
        <dbReference type="EMBL" id="NJC21602.1"/>
    </source>
</evidence>
<dbReference type="PROSITE" id="PS00108">
    <property type="entry name" value="PROTEIN_KINASE_ST"/>
    <property type="match status" value="1"/>
</dbReference>
<dbReference type="InterPro" id="IPR011009">
    <property type="entry name" value="Kinase-like_dom_sf"/>
</dbReference>
<dbReference type="GO" id="GO:0004674">
    <property type="term" value="F:protein serine/threonine kinase activity"/>
    <property type="evidence" value="ECO:0007669"/>
    <property type="project" value="UniProtKB-KW"/>
</dbReference>
<dbReference type="PROSITE" id="PS50011">
    <property type="entry name" value="PROTEIN_KINASE_DOM"/>
    <property type="match status" value="1"/>
</dbReference>
<gene>
    <name evidence="11" type="ORF">BJ994_000678</name>
</gene>
<keyword evidence="9" id="KW-1133">Transmembrane helix</keyword>
<keyword evidence="9" id="KW-0472">Membrane</keyword>
<dbReference type="Gene3D" id="1.10.510.10">
    <property type="entry name" value="Transferase(Phosphotransferase) domain 1"/>
    <property type="match status" value="1"/>
</dbReference>
<evidence type="ECO:0000313" key="12">
    <source>
        <dbReference type="Proteomes" id="UP000547458"/>
    </source>
</evidence>
<keyword evidence="12" id="KW-1185">Reference proteome</keyword>
<dbReference type="AlphaFoldDB" id="A0A846RLU0"/>
<sequence>MQLPPPPGRAPVANSLQPGSTGIPGLPGDARGQILGDGRYEVGDLLGTGGMAEVRRCLDKLLGREVAVKLFRSHSEGRLSDRERTEAQLLASLDHPGLVKVHDVGRSAQFGWVVMDLIDGPDLHHLLYAGPLALGQARTIGHDVARTLAYVHGRRITHRDVKPSNILTRDADPHSGQFGYVLTDFGIARRADSARLTATGETIGTAAYFSPEQARGDTVSPASDVYSLGLVLLECLTGEAAFPGRGLETALARLHRSPEIPPSVNPVWRRLITRMTASDPVERPTSAEVAHMIVAERERLLSEGRPATVIAQPDPEPTRRNFVLGVNDDDERLDPAPAEPAAHPRKQPKRQAPAAAPGLTDKPDRRASTPKAPRAGRQHRALLAGAVVVVLVLVAAAVVLVNLLGQASQLEPLPSVPGEPGERLSELYESVQP</sequence>
<keyword evidence="6 7" id="KW-0067">ATP-binding</keyword>
<keyword evidence="9" id="KW-0812">Transmembrane</keyword>
<evidence type="ECO:0000256" key="1">
    <source>
        <dbReference type="ARBA" id="ARBA00012513"/>
    </source>
</evidence>
<feature type="region of interest" description="Disordered" evidence="8">
    <location>
        <begin position="328"/>
        <end position="376"/>
    </location>
</feature>
<keyword evidence="3" id="KW-0808">Transferase</keyword>
<protein>
    <recommendedName>
        <fullName evidence="1">non-specific serine/threonine protein kinase</fullName>
        <ecNumber evidence="1">2.7.11.1</ecNumber>
    </recommendedName>
</protein>
<accession>A0A846RLU0</accession>
<dbReference type="CDD" id="cd14014">
    <property type="entry name" value="STKc_PknB_like"/>
    <property type="match status" value="1"/>
</dbReference>
<feature type="region of interest" description="Disordered" evidence="8">
    <location>
        <begin position="410"/>
        <end position="433"/>
    </location>
</feature>
<keyword evidence="4 7" id="KW-0547">Nucleotide-binding</keyword>
<proteinExistence type="predicted"/>
<dbReference type="Pfam" id="PF00069">
    <property type="entry name" value="Pkinase"/>
    <property type="match status" value="1"/>
</dbReference>
<evidence type="ECO:0000256" key="6">
    <source>
        <dbReference type="ARBA" id="ARBA00022840"/>
    </source>
</evidence>
<keyword evidence="2 11" id="KW-0723">Serine/threonine-protein kinase</keyword>
<evidence type="ECO:0000256" key="5">
    <source>
        <dbReference type="ARBA" id="ARBA00022777"/>
    </source>
</evidence>
<dbReference type="EMBL" id="JAATJL010000001">
    <property type="protein sequence ID" value="NJC21602.1"/>
    <property type="molecule type" value="Genomic_DNA"/>
</dbReference>
<dbReference type="InterPro" id="IPR008271">
    <property type="entry name" value="Ser/Thr_kinase_AS"/>
</dbReference>
<name>A0A846RLU0_9MICC</name>
<dbReference type="RefSeq" id="WP_167991489.1">
    <property type="nucleotide sequence ID" value="NZ_JAATJL010000001.1"/>
</dbReference>
<reference evidence="11 12" key="1">
    <citation type="submission" date="2020-03" db="EMBL/GenBank/DDBJ databases">
        <title>Sequencing the genomes of 1000 actinobacteria strains.</title>
        <authorList>
            <person name="Klenk H.-P."/>
        </authorList>
    </citation>
    <scope>NUCLEOTIDE SEQUENCE [LARGE SCALE GENOMIC DNA]</scope>
    <source>
        <strain evidence="11 12">DSM 16403</strain>
    </source>
</reference>
<keyword evidence="5 11" id="KW-0418">Kinase</keyword>
<evidence type="ECO:0000256" key="3">
    <source>
        <dbReference type="ARBA" id="ARBA00022679"/>
    </source>
</evidence>
<dbReference type="Gene3D" id="3.30.200.20">
    <property type="entry name" value="Phosphorylase Kinase, domain 1"/>
    <property type="match status" value="1"/>
</dbReference>
<organism evidence="11 12">
    <name type="scientific">Arthrobacter pigmenti</name>
    <dbReference type="NCBI Taxonomy" id="271432"/>
    <lineage>
        <taxon>Bacteria</taxon>
        <taxon>Bacillati</taxon>
        <taxon>Actinomycetota</taxon>
        <taxon>Actinomycetes</taxon>
        <taxon>Micrococcales</taxon>
        <taxon>Micrococcaceae</taxon>
        <taxon>Arthrobacter</taxon>
    </lineage>
</organism>
<feature type="domain" description="Protein kinase" evidence="10">
    <location>
        <begin position="40"/>
        <end position="294"/>
    </location>
</feature>
<feature type="binding site" evidence="7">
    <location>
        <position position="69"/>
    </location>
    <ligand>
        <name>ATP</name>
        <dbReference type="ChEBI" id="CHEBI:30616"/>
    </ligand>
</feature>
<dbReference type="PROSITE" id="PS00107">
    <property type="entry name" value="PROTEIN_KINASE_ATP"/>
    <property type="match status" value="1"/>
</dbReference>
<dbReference type="InterPro" id="IPR017441">
    <property type="entry name" value="Protein_kinase_ATP_BS"/>
</dbReference>
<dbReference type="GO" id="GO:0005524">
    <property type="term" value="F:ATP binding"/>
    <property type="evidence" value="ECO:0007669"/>
    <property type="project" value="UniProtKB-UniRule"/>
</dbReference>
<evidence type="ECO:0000256" key="4">
    <source>
        <dbReference type="ARBA" id="ARBA00022741"/>
    </source>
</evidence>
<dbReference type="SUPFAM" id="SSF56112">
    <property type="entry name" value="Protein kinase-like (PK-like)"/>
    <property type="match status" value="1"/>
</dbReference>
<feature type="transmembrane region" description="Helical" evidence="9">
    <location>
        <begin position="381"/>
        <end position="404"/>
    </location>
</feature>
<dbReference type="InterPro" id="IPR000719">
    <property type="entry name" value="Prot_kinase_dom"/>
</dbReference>
<evidence type="ECO:0000256" key="8">
    <source>
        <dbReference type="SAM" id="MobiDB-lite"/>
    </source>
</evidence>
<dbReference type="SMART" id="SM00220">
    <property type="entry name" value="S_TKc"/>
    <property type="match status" value="1"/>
</dbReference>
<comment type="caution">
    <text evidence="11">The sequence shown here is derived from an EMBL/GenBank/DDBJ whole genome shotgun (WGS) entry which is preliminary data.</text>
</comment>
<dbReference type="PANTHER" id="PTHR43289:SF6">
    <property type="entry name" value="SERINE_THREONINE-PROTEIN KINASE NEKL-3"/>
    <property type="match status" value="1"/>
</dbReference>
<evidence type="ECO:0000256" key="7">
    <source>
        <dbReference type="PROSITE-ProRule" id="PRU10141"/>
    </source>
</evidence>